<dbReference type="PROSITE" id="PS51379">
    <property type="entry name" value="4FE4S_FER_2"/>
    <property type="match status" value="1"/>
</dbReference>
<keyword evidence="3" id="KW-0411">Iron-sulfur</keyword>
<gene>
    <name evidence="5" type="ORF">HMPREF0220_0382</name>
</gene>
<name>D5Q0F0_CLODI</name>
<keyword evidence="1" id="KW-0479">Metal-binding</keyword>
<dbReference type="InterPro" id="IPR017900">
    <property type="entry name" value="4Fe4S_Fe_S_CS"/>
</dbReference>
<dbReference type="Pfam" id="PF00248">
    <property type="entry name" value="Aldo_ket_red"/>
    <property type="match status" value="2"/>
</dbReference>
<accession>D5Q0F0</accession>
<reference evidence="5 6" key="1">
    <citation type="submission" date="2010-05" db="EMBL/GenBank/DDBJ databases">
        <authorList>
            <person name="Qin X."/>
            <person name="Bachman B."/>
            <person name="Battles P."/>
            <person name="Bell A."/>
            <person name="Bess C."/>
            <person name="Bickham C."/>
            <person name="Chaboub L."/>
            <person name="Chen D."/>
            <person name="Coyle M."/>
            <person name="Deiros D.R."/>
            <person name="Dinh H."/>
            <person name="Forbes L."/>
            <person name="Fowler G."/>
            <person name="Francisco L."/>
            <person name="Fu Q."/>
            <person name="Gubbala S."/>
            <person name="Hale W."/>
            <person name="Han Y."/>
            <person name="Hemphill L."/>
            <person name="Highlander S.K."/>
            <person name="Hirani K."/>
            <person name="Hogues M."/>
            <person name="Jackson L."/>
            <person name="Jakkamsetti A."/>
            <person name="Javaid M."/>
            <person name="Jiang H."/>
            <person name="Korchina V."/>
            <person name="Kovar C."/>
            <person name="Lara F."/>
            <person name="Lee S."/>
            <person name="Mata R."/>
            <person name="Mathew T."/>
            <person name="Moen C."/>
            <person name="Morales K."/>
            <person name="Munidasa M."/>
            <person name="Nazareth L."/>
            <person name="Ngo R."/>
            <person name="Nguyen L."/>
            <person name="Okwuonu G."/>
            <person name="Ongeri F."/>
            <person name="Patil S."/>
            <person name="Petrosino J."/>
            <person name="Pham C."/>
            <person name="Pham P."/>
            <person name="Pu L.-L."/>
            <person name="Puazo M."/>
            <person name="Raj R."/>
            <person name="Reid J."/>
            <person name="Rouhana J."/>
            <person name="Saada N."/>
            <person name="Shang Y."/>
            <person name="Simmons D."/>
            <person name="Thornton R."/>
            <person name="Warren J."/>
            <person name="Weissenberger G."/>
            <person name="Zhang J."/>
            <person name="Zhang L."/>
            <person name="Zhou C."/>
            <person name="Zhu D."/>
            <person name="Muzny D."/>
            <person name="Worley K."/>
            <person name="Gibbs R."/>
        </authorList>
    </citation>
    <scope>NUCLEOTIDE SEQUENCE [LARGE SCALE GENOMIC DNA]</scope>
    <source>
        <strain evidence="5 6">NAP08</strain>
    </source>
</reference>
<evidence type="ECO:0000256" key="1">
    <source>
        <dbReference type="ARBA" id="ARBA00022723"/>
    </source>
</evidence>
<dbReference type="PANTHER" id="PTHR43312:SF1">
    <property type="entry name" value="NADP-DEPENDENT OXIDOREDUCTASE DOMAIN-CONTAINING PROTEIN"/>
    <property type="match status" value="1"/>
</dbReference>
<dbReference type="Gene3D" id="3.30.70.20">
    <property type="match status" value="1"/>
</dbReference>
<dbReference type="InterPro" id="IPR053135">
    <property type="entry name" value="AKR2_Oxidoreductase"/>
</dbReference>
<dbReference type="GO" id="GO:0051536">
    <property type="term" value="F:iron-sulfur cluster binding"/>
    <property type="evidence" value="ECO:0007669"/>
    <property type="project" value="UniProtKB-KW"/>
</dbReference>
<sequence length="335" mass="38183">MGKDMRNLGNTNMKIKRVGFGGIPIQRITQDDTNLVINELEKQGINFIDSARGYTISEEAIGIAIEGKRDKFFLATKSMSRDYDSMKRDVEISLNNFKTDFIDLYQFHNVKEEEYDNLFKDKMAYSALLEAKEQGKIKHIGITSHNLNTIEKAIEDGKFDTIQFPYNIVEGQADDVFKKAHEKGIGIIVMKPLAGGALDNATLAIKYILSKDYIDVVIPGMESVEQVRQNVAVLENLVLDEKDNKEIEEIRNSLGKKFCRRCEYCMPCAVGINIPLSFLCEGYYTRYGLKEWAKEKYEVMDVKPTECIDCGLCESRCPYELPIREMLKTVVEKLG</sequence>
<protein>
    <submittedName>
        <fullName evidence="5">4Fe-4S binding domain protein</fullName>
    </submittedName>
</protein>
<dbReference type="AlphaFoldDB" id="D5Q0F0"/>
<dbReference type="GO" id="GO:0046872">
    <property type="term" value="F:metal ion binding"/>
    <property type="evidence" value="ECO:0007669"/>
    <property type="project" value="UniProtKB-KW"/>
</dbReference>
<evidence type="ECO:0000256" key="3">
    <source>
        <dbReference type="ARBA" id="ARBA00023014"/>
    </source>
</evidence>
<dbReference type="SUPFAM" id="SSF46548">
    <property type="entry name" value="alpha-helical ferredoxin"/>
    <property type="match status" value="1"/>
</dbReference>
<evidence type="ECO:0000313" key="5">
    <source>
        <dbReference type="EMBL" id="EFH08638.1"/>
    </source>
</evidence>
<evidence type="ECO:0000313" key="6">
    <source>
        <dbReference type="Proteomes" id="UP000003227"/>
    </source>
</evidence>
<dbReference type="CDD" id="cd19100">
    <property type="entry name" value="AKR_unchar"/>
    <property type="match status" value="1"/>
</dbReference>
<evidence type="ECO:0000256" key="2">
    <source>
        <dbReference type="ARBA" id="ARBA00023004"/>
    </source>
</evidence>
<dbReference type="SUPFAM" id="SSF51430">
    <property type="entry name" value="NAD(P)-linked oxidoreductase"/>
    <property type="match status" value="1"/>
</dbReference>
<dbReference type="InterPro" id="IPR036812">
    <property type="entry name" value="NAD(P)_OxRdtase_dom_sf"/>
</dbReference>
<dbReference type="PROSITE" id="PS00198">
    <property type="entry name" value="4FE4S_FER_1"/>
    <property type="match status" value="1"/>
</dbReference>
<dbReference type="Pfam" id="PF13534">
    <property type="entry name" value="Fer4_17"/>
    <property type="match status" value="1"/>
</dbReference>
<dbReference type="PANTHER" id="PTHR43312">
    <property type="entry name" value="D-THREO-ALDOSE 1-DEHYDROGENASE"/>
    <property type="match status" value="1"/>
</dbReference>
<feature type="domain" description="4Fe-4S ferredoxin-type" evidence="4">
    <location>
        <begin position="298"/>
        <end position="327"/>
    </location>
</feature>
<dbReference type="HOGENOM" id="CLU_023205_3_1_9"/>
<dbReference type="InterPro" id="IPR017896">
    <property type="entry name" value="4Fe4S_Fe-S-bd"/>
</dbReference>
<comment type="caution">
    <text evidence="5">The sequence shown here is derived from an EMBL/GenBank/DDBJ whole genome shotgun (WGS) entry which is preliminary data.</text>
</comment>
<dbReference type="EMBL" id="ADNX01000010">
    <property type="protein sequence ID" value="EFH08638.1"/>
    <property type="molecule type" value="Genomic_DNA"/>
</dbReference>
<organism evidence="5 6">
    <name type="scientific">Clostridioides difficile NAP08</name>
    <dbReference type="NCBI Taxonomy" id="525259"/>
    <lineage>
        <taxon>Bacteria</taxon>
        <taxon>Bacillati</taxon>
        <taxon>Bacillota</taxon>
        <taxon>Clostridia</taxon>
        <taxon>Peptostreptococcales</taxon>
        <taxon>Peptostreptococcaceae</taxon>
        <taxon>Clostridioides</taxon>
    </lineage>
</organism>
<proteinExistence type="predicted"/>
<dbReference type="InterPro" id="IPR023210">
    <property type="entry name" value="NADP_OxRdtase_dom"/>
</dbReference>
<keyword evidence="2" id="KW-0408">Iron</keyword>
<dbReference type="Proteomes" id="UP000003227">
    <property type="component" value="Unassembled WGS sequence"/>
</dbReference>
<dbReference type="Gene3D" id="3.20.20.100">
    <property type="entry name" value="NADP-dependent oxidoreductase domain"/>
    <property type="match status" value="1"/>
</dbReference>
<evidence type="ECO:0000259" key="4">
    <source>
        <dbReference type="PROSITE" id="PS51379"/>
    </source>
</evidence>